<dbReference type="Pfam" id="PF12833">
    <property type="entry name" value="HTH_18"/>
    <property type="match status" value="1"/>
</dbReference>
<comment type="caution">
    <text evidence="4">The sequence shown here is derived from an EMBL/GenBank/DDBJ whole genome shotgun (WGS) entry which is preliminary data.</text>
</comment>
<evidence type="ECO:0000256" key="1">
    <source>
        <dbReference type="ARBA" id="ARBA00023015"/>
    </source>
</evidence>
<name>A0ABQ6Y9Z0_9GAMM</name>
<keyword evidence="5" id="KW-1185">Reference proteome</keyword>
<accession>A0ABQ6Y9Z0</accession>
<evidence type="ECO:0000259" key="3">
    <source>
        <dbReference type="PROSITE" id="PS01124"/>
    </source>
</evidence>
<dbReference type="Proteomes" id="UP000771797">
    <property type="component" value="Unassembled WGS sequence"/>
</dbReference>
<organism evidence="4 5">
    <name type="scientific">Alcanivorax xiamenensis</name>
    <dbReference type="NCBI Taxonomy" id="1177156"/>
    <lineage>
        <taxon>Bacteria</taxon>
        <taxon>Pseudomonadati</taxon>
        <taxon>Pseudomonadota</taxon>
        <taxon>Gammaproteobacteria</taxon>
        <taxon>Oceanospirillales</taxon>
        <taxon>Alcanivoracaceae</taxon>
        <taxon>Alcanivorax</taxon>
    </lineage>
</organism>
<dbReference type="EMBL" id="AQPF01000009">
    <property type="protein sequence ID" value="KAF0806300.1"/>
    <property type="molecule type" value="Genomic_DNA"/>
</dbReference>
<dbReference type="Gene3D" id="1.10.10.60">
    <property type="entry name" value="Homeodomain-like"/>
    <property type="match status" value="1"/>
</dbReference>
<dbReference type="Pfam" id="PF06719">
    <property type="entry name" value="AraC_N"/>
    <property type="match status" value="1"/>
</dbReference>
<feature type="domain" description="HTH araC/xylS-type" evidence="3">
    <location>
        <begin position="199"/>
        <end position="297"/>
    </location>
</feature>
<sequence>MTSAPDNDQPLLARLEAKLLAIAKTEGDFTTAIPALTVHRRNSVTEPMPCIYSLGLAITVRGGKQVTFGNEVFNYEPGEALLASVDMPAVSRVTRGSAAEPYMGIMLCLDTRMVLEMAAQLPLRRNRKGASQIGIRTHKLDPAILDAITRLVDVNAQPALCQAVAPLIQREIICRILVSDCGPAFLSLNEGANPGRQIASCMAWMKQNYMESVSIESLAEQAFMSPTSFRQHFKAVAGMSPLQYLKNVRLQEARVLMLNEGAEAGAAGLKVGYESVSQFNREYSRLFGAPPLRDVKRVREQQVLVQHKPEGE</sequence>
<dbReference type="InterPro" id="IPR009057">
    <property type="entry name" value="Homeodomain-like_sf"/>
</dbReference>
<reference evidence="4 5" key="1">
    <citation type="submission" date="2012-09" db="EMBL/GenBank/DDBJ databases">
        <title>Genome Sequence of alkane-degrading Bacterium Alcanivorax sp. 6-D-6.</title>
        <authorList>
            <person name="Lai Q."/>
            <person name="Shao Z."/>
        </authorList>
    </citation>
    <scope>NUCLEOTIDE SEQUENCE [LARGE SCALE GENOMIC DNA]</scope>
    <source>
        <strain evidence="4 5">6-D-6</strain>
    </source>
</reference>
<evidence type="ECO:0000313" key="4">
    <source>
        <dbReference type="EMBL" id="KAF0806300.1"/>
    </source>
</evidence>
<evidence type="ECO:0000256" key="2">
    <source>
        <dbReference type="ARBA" id="ARBA00023163"/>
    </source>
</evidence>
<dbReference type="PANTHER" id="PTHR43436">
    <property type="entry name" value="ARAC-FAMILY TRANSCRIPTIONAL REGULATOR"/>
    <property type="match status" value="1"/>
</dbReference>
<keyword evidence="1" id="KW-0805">Transcription regulation</keyword>
<dbReference type="PANTHER" id="PTHR43436:SF2">
    <property type="entry name" value="ARAC_XYLS FAMILY TRANSCRIPTIONAL REGULATOR"/>
    <property type="match status" value="1"/>
</dbReference>
<gene>
    <name evidence="4" type="ORF">A6D6_01635</name>
</gene>
<dbReference type="SMART" id="SM00342">
    <property type="entry name" value="HTH_ARAC"/>
    <property type="match status" value="1"/>
</dbReference>
<evidence type="ECO:0000313" key="5">
    <source>
        <dbReference type="Proteomes" id="UP000771797"/>
    </source>
</evidence>
<dbReference type="PROSITE" id="PS01124">
    <property type="entry name" value="HTH_ARAC_FAMILY_2"/>
    <property type="match status" value="1"/>
</dbReference>
<dbReference type="InterPro" id="IPR018060">
    <property type="entry name" value="HTH_AraC"/>
</dbReference>
<dbReference type="InterPro" id="IPR009594">
    <property type="entry name" value="Tscrpt_reg_HTH_AraC_N"/>
</dbReference>
<dbReference type="SUPFAM" id="SSF46689">
    <property type="entry name" value="Homeodomain-like"/>
    <property type="match status" value="2"/>
</dbReference>
<dbReference type="RefSeq" id="WP_159660451.1">
    <property type="nucleotide sequence ID" value="NZ_AQPF01000009.1"/>
</dbReference>
<keyword evidence="2" id="KW-0804">Transcription</keyword>
<proteinExistence type="predicted"/>
<protein>
    <submittedName>
        <fullName evidence="4">AraC family transcriptional regulator</fullName>
    </submittedName>
</protein>